<evidence type="ECO:0000256" key="1">
    <source>
        <dbReference type="SAM" id="Phobius"/>
    </source>
</evidence>
<feature type="transmembrane region" description="Helical" evidence="1">
    <location>
        <begin position="7"/>
        <end position="25"/>
    </location>
</feature>
<protein>
    <submittedName>
        <fullName evidence="2">Uncharacterized protein</fullName>
    </submittedName>
</protein>
<feature type="transmembrane region" description="Helical" evidence="1">
    <location>
        <begin position="110"/>
        <end position="132"/>
    </location>
</feature>
<name>A7WPY7_KARVE</name>
<organism evidence="2">
    <name type="scientific">Karlodinium veneficum</name>
    <name type="common">Dinoflagellate</name>
    <name type="synonym">Karlodinium micrum</name>
    <dbReference type="NCBI Taxonomy" id="407301"/>
    <lineage>
        <taxon>Eukaryota</taxon>
        <taxon>Sar</taxon>
        <taxon>Alveolata</taxon>
        <taxon>Dinophyceae</taxon>
        <taxon>Gymnodiniales</taxon>
        <taxon>Kareniaceae</taxon>
        <taxon>Karlodinium</taxon>
    </lineage>
</organism>
<sequence length="137" mass="14985">MPELKDYVFCGCASLGALYSIEMMFQAKEAQTKYYTKGASTNEVAVSWATWFGKEIGNHLLTAAAAYYTAHKVGADCVKNAVGMSYVLAWFSSFVKKTMSEKDGEMKNDIAVTVVTLGCSLSLIGCFLPAFLKDMKK</sequence>
<reference evidence="2" key="1">
    <citation type="journal article" date="2007" name="Proc. Natl. Acad. Sci. U.S.A.">
        <title>Spliced leader RNA trans-splicing in dinoflagellates.</title>
        <authorList>
            <person name="Zhang H."/>
            <person name="Hou Y."/>
            <person name="Miranda L."/>
            <person name="Campbell D.A."/>
            <person name="Sturm N.R."/>
            <person name="Gaasterland T."/>
            <person name="Lin S."/>
        </authorList>
    </citation>
    <scope>NUCLEOTIDE SEQUENCE</scope>
    <source>
        <strain evidence="2">CCMP1975</strain>
    </source>
</reference>
<proteinExistence type="evidence at transcript level"/>
<dbReference type="EMBL" id="EF134181">
    <property type="protein sequence ID" value="ABV22295.1"/>
    <property type="molecule type" value="mRNA"/>
</dbReference>
<keyword evidence="1" id="KW-0472">Membrane</keyword>
<keyword evidence="1" id="KW-1133">Transmembrane helix</keyword>
<dbReference type="AlphaFoldDB" id="A7WPY7"/>
<accession>A7WPY7</accession>
<keyword evidence="1" id="KW-0812">Transmembrane</keyword>
<evidence type="ECO:0000313" key="2">
    <source>
        <dbReference type="EMBL" id="ABV22295.1"/>
    </source>
</evidence>